<gene>
    <name evidence="1" type="ORF">BDY19DRAFT_997488</name>
</gene>
<reference evidence="1" key="1">
    <citation type="journal article" date="2021" name="Environ. Microbiol.">
        <title>Gene family expansions and transcriptome signatures uncover fungal adaptations to wood decay.</title>
        <authorList>
            <person name="Hage H."/>
            <person name="Miyauchi S."/>
            <person name="Viragh M."/>
            <person name="Drula E."/>
            <person name="Min B."/>
            <person name="Chaduli D."/>
            <person name="Navarro D."/>
            <person name="Favel A."/>
            <person name="Norest M."/>
            <person name="Lesage-Meessen L."/>
            <person name="Balint B."/>
            <person name="Merenyi Z."/>
            <person name="de Eugenio L."/>
            <person name="Morin E."/>
            <person name="Martinez A.T."/>
            <person name="Baldrian P."/>
            <person name="Stursova M."/>
            <person name="Martinez M.J."/>
            <person name="Novotny C."/>
            <person name="Magnuson J.K."/>
            <person name="Spatafora J.W."/>
            <person name="Maurice S."/>
            <person name="Pangilinan J."/>
            <person name="Andreopoulos W."/>
            <person name="LaButti K."/>
            <person name="Hundley H."/>
            <person name="Na H."/>
            <person name="Kuo A."/>
            <person name="Barry K."/>
            <person name="Lipzen A."/>
            <person name="Henrissat B."/>
            <person name="Riley R."/>
            <person name="Ahrendt S."/>
            <person name="Nagy L.G."/>
            <person name="Grigoriev I.V."/>
            <person name="Martin F."/>
            <person name="Rosso M.N."/>
        </authorList>
    </citation>
    <scope>NUCLEOTIDE SEQUENCE</scope>
    <source>
        <strain evidence="1">CBS 384.51</strain>
    </source>
</reference>
<dbReference type="EMBL" id="MU274939">
    <property type="protein sequence ID" value="KAI0084758.1"/>
    <property type="molecule type" value="Genomic_DNA"/>
</dbReference>
<accession>A0ACB8TRZ0</accession>
<evidence type="ECO:0000313" key="2">
    <source>
        <dbReference type="Proteomes" id="UP001055072"/>
    </source>
</evidence>
<name>A0ACB8TRZ0_9APHY</name>
<evidence type="ECO:0000313" key="1">
    <source>
        <dbReference type="EMBL" id="KAI0084758.1"/>
    </source>
</evidence>
<proteinExistence type="predicted"/>
<comment type="caution">
    <text evidence="1">The sequence shown here is derived from an EMBL/GenBank/DDBJ whole genome shotgun (WGS) entry which is preliminary data.</text>
</comment>
<dbReference type="Proteomes" id="UP001055072">
    <property type="component" value="Unassembled WGS sequence"/>
</dbReference>
<protein>
    <submittedName>
        <fullName evidence="1">Uncharacterized protein</fullName>
    </submittedName>
</protein>
<sequence length="152" mass="16902">MPFANLRTLELTASHPLEHLISTLSTFASSSLPSSSHSHSSTSQPHNSSSSLEEIILECHEDDIEEYFDVLAEWVDELLEESSFDPQVEFDGDYPMSVEDADYDHPPHAAATNLDELEDLELEMVRVEDISIIVVIVSSILTRQVTAPFSSP</sequence>
<organism evidence="1 2">
    <name type="scientific">Irpex rosettiformis</name>
    <dbReference type="NCBI Taxonomy" id="378272"/>
    <lineage>
        <taxon>Eukaryota</taxon>
        <taxon>Fungi</taxon>
        <taxon>Dikarya</taxon>
        <taxon>Basidiomycota</taxon>
        <taxon>Agaricomycotina</taxon>
        <taxon>Agaricomycetes</taxon>
        <taxon>Polyporales</taxon>
        <taxon>Irpicaceae</taxon>
        <taxon>Irpex</taxon>
    </lineage>
</organism>
<keyword evidence="2" id="KW-1185">Reference proteome</keyword>